<reference evidence="1" key="1">
    <citation type="submission" date="2023-03" db="EMBL/GenBank/DDBJ databases">
        <title>Bacterial isolates from washroom surfaces on a university campus.</title>
        <authorList>
            <person name="Holman D.B."/>
            <person name="Gzyl K.E."/>
            <person name="Taheri A.E."/>
        </authorList>
    </citation>
    <scope>NUCLEOTIDE SEQUENCE</scope>
    <source>
        <strain evidence="1">RD03</strain>
    </source>
</reference>
<protein>
    <submittedName>
        <fullName evidence="1">SIR2 family protein</fullName>
    </submittedName>
</protein>
<proteinExistence type="predicted"/>
<dbReference type="InterPro" id="IPR029035">
    <property type="entry name" value="DHS-like_NAD/FAD-binding_dom"/>
</dbReference>
<dbReference type="SUPFAM" id="SSF52467">
    <property type="entry name" value="DHS-like NAD/FAD-binding domain"/>
    <property type="match status" value="1"/>
</dbReference>
<name>A0AAW6SX10_9BACI</name>
<evidence type="ECO:0000313" key="1">
    <source>
        <dbReference type="EMBL" id="MDH5163405.1"/>
    </source>
</evidence>
<organism evidence="1 2">
    <name type="scientific">Heyndrickxia oleronia</name>
    <dbReference type="NCBI Taxonomy" id="38875"/>
    <lineage>
        <taxon>Bacteria</taxon>
        <taxon>Bacillati</taxon>
        <taxon>Bacillota</taxon>
        <taxon>Bacilli</taxon>
        <taxon>Bacillales</taxon>
        <taxon>Bacillaceae</taxon>
        <taxon>Heyndrickxia</taxon>
    </lineage>
</organism>
<sequence>MSIQRLIEKIRNNDVVLWAGSGLSFYAGMPKVSEIINEILEKCTEEEKNYIQGKTNLAEVANDFIAMRSGSRHELNTILFNLIDKDPSSLKYHKMLSEIPQINTIITTNYDKLFELAYERDIYPIISNSHIPYANSKRVDLYKVHGDIGVPDSILISSKDYTEFFNEEQNPIWTKIKSIVAEKTILFVGFSLADQNIDYLINNVIRSLGSNQKEFFLVSPNMPPFKVNELKSKKVEYINMTGEDFITQVHSEIKKK</sequence>
<comment type="caution">
    <text evidence="1">The sequence shown here is derived from an EMBL/GenBank/DDBJ whole genome shotgun (WGS) entry which is preliminary data.</text>
</comment>
<dbReference type="AlphaFoldDB" id="A0AAW6SX10"/>
<accession>A0AAW6SX10</accession>
<dbReference type="Pfam" id="PF13289">
    <property type="entry name" value="SIR2_2"/>
    <property type="match status" value="1"/>
</dbReference>
<dbReference type="Proteomes" id="UP001159179">
    <property type="component" value="Unassembled WGS sequence"/>
</dbReference>
<evidence type="ECO:0000313" key="2">
    <source>
        <dbReference type="Proteomes" id="UP001159179"/>
    </source>
</evidence>
<gene>
    <name evidence="1" type="ORF">P5X88_20945</name>
</gene>
<dbReference type="EMBL" id="JAROYP010000014">
    <property type="protein sequence ID" value="MDH5163405.1"/>
    <property type="molecule type" value="Genomic_DNA"/>
</dbReference>
<dbReference type="RefSeq" id="WP_280618110.1">
    <property type="nucleotide sequence ID" value="NZ_JAROYP010000014.1"/>
</dbReference>